<keyword evidence="4" id="KW-1185">Reference proteome</keyword>
<evidence type="ECO:0000256" key="1">
    <source>
        <dbReference type="ARBA" id="ARBA00008455"/>
    </source>
</evidence>
<accession>A0A6A4WXD9</accession>
<dbReference type="PROSITE" id="PS00639">
    <property type="entry name" value="THIOL_PROTEASE_HIS"/>
    <property type="match status" value="1"/>
</dbReference>
<organism evidence="3 4">
    <name type="scientific">Amphibalanus amphitrite</name>
    <name type="common">Striped barnacle</name>
    <name type="synonym">Balanus amphitrite</name>
    <dbReference type="NCBI Taxonomy" id="1232801"/>
    <lineage>
        <taxon>Eukaryota</taxon>
        <taxon>Metazoa</taxon>
        <taxon>Ecdysozoa</taxon>
        <taxon>Arthropoda</taxon>
        <taxon>Crustacea</taxon>
        <taxon>Multicrustacea</taxon>
        <taxon>Cirripedia</taxon>
        <taxon>Thoracica</taxon>
        <taxon>Thoracicalcarea</taxon>
        <taxon>Balanomorpha</taxon>
        <taxon>Balanoidea</taxon>
        <taxon>Balanidae</taxon>
        <taxon>Amphibalaninae</taxon>
        <taxon>Amphibalanus</taxon>
    </lineage>
</organism>
<dbReference type="InterPro" id="IPR013128">
    <property type="entry name" value="Peptidase_C1A"/>
</dbReference>
<dbReference type="GO" id="GO:0006508">
    <property type="term" value="P:proteolysis"/>
    <property type="evidence" value="ECO:0007669"/>
    <property type="project" value="InterPro"/>
</dbReference>
<dbReference type="CDD" id="cd02248">
    <property type="entry name" value="Peptidase_C1A"/>
    <property type="match status" value="1"/>
</dbReference>
<dbReference type="GO" id="GO:0008234">
    <property type="term" value="F:cysteine-type peptidase activity"/>
    <property type="evidence" value="ECO:0007669"/>
    <property type="project" value="InterPro"/>
</dbReference>
<dbReference type="SMART" id="SM00645">
    <property type="entry name" value="Pept_C1"/>
    <property type="match status" value="1"/>
</dbReference>
<comment type="similarity">
    <text evidence="1">Belongs to the peptidase C1 family.</text>
</comment>
<dbReference type="PANTHER" id="PTHR12411">
    <property type="entry name" value="CYSTEINE PROTEASE FAMILY C1-RELATED"/>
    <property type="match status" value="1"/>
</dbReference>
<proteinExistence type="inferred from homology"/>
<dbReference type="Proteomes" id="UP000440578">
    <property type="component" value="Unassembled WGS sequence"/>
</dbReference>
<dbReference type="OrthoDB" id="498368at2759"/>
<dbReference type="InterPro" id="IPR025660">
    <property type="entry name" value="Pept_his_AS"/>
</dbReference>
<evidence type="ECO:0000313" key="3">
    <source>
        <dbReference type="EMBL" id="KAF0306781.1"/>
    </source>
</evidence>
<protein>
    <submittedName>
        <fullName evidence="3">Cathepsin O</fullName>
    </submittedName>
</protein>
<dbReference type="InterPro" id="IPR000668">
    <property type="entry name" value="Peptidase_C1A_C"/>
</dbReference>
<evidence type="ECO:0000313" key="4">
    <source>
        <dbReference type="Proteomes" id="UP000440578"/>
    </source>
</evidence>
<dbReference type="AlphaFoldDB" id="A0A6A4WXD9"/>
<dbReference type="InterPro" id="IPR038765">
    <property type="entry name" value="Papain-like_cys_pep_sf"/>
</dbReference>
<gene>
    <name evidence="3" type="primary">CTSO</name>
    <name evidence="3" type="ORF">FJT64_021783</name>
</gene>
<sequence length="186" mass="20210">MNALRTGNLTRLSVQQLIDCSTNNLGCTGGDVCWALEWMAENGVVPDKQYPLKLKDQACVLRSTAGGVRLKSYRCAAMVGDEEGILRLLAIQGPVAVGADATSWQDYVGRYRVGCHQDYVGGIIRFNCERELNHAVQIVGYDMTGAVPYYIVRNSWGTEFGLDGYLHVAVGSDLCGLSEEVGSILV</sequence>
<dbReference type="SUPFAM" id="SSF54001">
    <property type="entry name" value="Cysteine proteinases"/>
    <property type="match status" value="1"/>
</dbReference>
<comment type="caution">
    <text evidence="3">The sequence shown here is derived from an EMBL/GenBank/DDBJ whole genome shotgun (WGS) entry which is preliminary data.</text>
</comment>
<evidence type="ECO:0000259" key="2">
    <source>
        <dbReference type="SMART" id="SM00645"/>
    </source>
</evidence>
<dbReference type="Gene3D" id="3.90.70.10">
    <property type="entry name" value="Cysteine proteinases"/>
    <property type="match status" value="1"/>
</dbReference>
<dbReference type="Pfam" id="PF00112">
    <property type="entry name" value="Peptidase_C1"/>
    <property type="match status" value="1"/>
</dbReference>
<dbReference type="InterPro" id="IPR039417">
    <property type="entry name" value="Peptidase_C1A_papain-like"/>
</dbReference>
<reference evidence="3 4" key="1">
    <citation type="submission" date="2019-07" db="EMBL/GenBank/DDBJ databases">
        <title>Draft genome assembly of a fouling barnacle, Amphibalanus amphitrite (Darwin, 1854): The first reference genome for Thecostraca.</title>
        <authorList>
            <person name="Kim W."/>
        </authorList>
    </citation>
    <scope>NUCLEOTIDE SEQUENCE [LARGE SCALE GENOMIC DNA]</scope>
    <source>
        <strain evidence="3">SNU_AA5</strain>
        <tissue evidence="3">Soma without cirri and trophi</tissue>
    </source>
</reference>
<dbReference type="EMBL" id="VIIS01000630">
    <property type="protein sequence ID" value="KAF0306781.1"/>
    <property type="molecule type" value="Genomic_DNA"/>
</dbReference>
<feature type="domain" description="Peptidase C1A papain C-terminal" evidence="2">
    <location>
        <begin position="2"/>
        <end position="185"/>
    </location>
</feature>
<name>A0A6A4WXD9_AMPAM</name>